<evidence type="ECO:0000259" key="1">
    <source>
        <dbReference type="Pfam" id="PF09718"/>
    </source>
</evidence>
<evidence type="ECO:0000313" key="2">
    <source>
        <dbReference type="EMBL" id="CCA79298.1"/>
    </source>
</evidence>
<dbReference type="AlphaFoldDB" id="G2ZJT5"/>
<gene>
    <name evidence="2" type="ORF">BDB_50005</name>
</gene>
<name>G2ZJT5_9RALS</name>
<organism evidence="2">
    <name type="scientific">blood disease bacterium R229</name>
    <dbReference type="NCBI Taxonomy" id="741978"/>
    <lineage>
        <taxon>Bacteria</taxon>
        <taxon>Pseudomonadati</taxon>
        <taxon>Pseudomonadota</taxon>
        <taxon>Betaproteobacteria</taxon>
        <taxon>Burkholderiales</taxon>
        <taxon>Burkholderiaceae</taxon>
        <taxon>Ralstonia</taxon>
        <taxon>Ralstonia solanacearum species complex</taxon>
    </lineage>
</organism>
<protein>
    <recommendedName>
        <fullName evidence="1">Bacteriophage tail tape measure C-terminal domain-containing protein</fullName>
    </recommendedName>
</protein>
<dbReference type="NCBIfam" id="TIGR01541">
    <property type="entry name" value="tape_meas_lam_C"/>
    <property type="match status" value="1"/>
</dbReference>
<dbReference type="InterPro" id="IPR006431">
    <property type="entry name" value="Phage_tape_meas_C"/>
</dbReference>
<proteinExistence type="predicted"/>
<reference evidence="2" key="1">
    <citation type="journal article" date="2011" name="PLoS ONE">
        <title>Ralstonia syzygii, the Blood Disease Bacterium and some Asian R. solanacearum strains form a single genomic species despite divergent lifestyles.</title>
        <authorList>
            <person name="Remenant B."/>
            <person name="de Cambiaire J.C."/>
            <person name="Cellier G."/>
            <person name="Jacobs J.M."/>
            <person name="Mangenot S."/>
            <person name="Barbe V."/>
            <person name="Lajus A."/>
            <person name="Vallenet D."/>
            <person name="Medigue C."/>
            <person name="Fegan M."/>
            <person name="Allen C."/>
            <person name="Prior P."/>
        </authorList>
    </citation>
    <scope>NUCLEOTIDE SEQUENCE</scope>
    <source>
        <strain evidence="2">R229</strain>
    </source>
</reference>
<reference evidence="2" key="2">
    <citation type="submission" date="2011-04" db="EMBL/GenBank/DDBJ databases">
        <authorList>
            <person name="Genoscope - CEA"/>
        </authorList>
    </citation>
    <scope>NUCLEOTIDE SEQUENCE</scope>
    <source>
        <strain evidence="2">R229</strain>
    </source>
</reference>
<dbReference type="Pfam" id="PF09718">
    <property type="entry name" value="Tape_meas_lam_C"/>
    <property type="match status" value="1"/>
</dbReference>
<accession>G2ZJT5</accession>
<dbReference type="EMBL" id="FR854061">
    <property type="protein sequence ID" value="CCA79298.1"/>
    <property type="molecule type" value="Genomic_DNA"/>
</dbReference>
<feature type="domain" description="Bacteriophage tail tape measure C-terminal" evidence="1">
    <location>
        <begin position="696"/>
        <end position="770"/>
    </location>
</feature>
<dbReference type="Pfam" id="PF24622">
    <property type="entry name" value="TMP_4"/>
    <property type="match status" value="1"/>
</dbReference>
<sequence length="952" mass="101128">MANETVIRVTGDAEGYVSEMERARRSSDTFLASQETLRKRMADSATAVEASRKAIKEHGDEALAAFNKQARSAEGWLTALQKQAAQAGKTRAELMELRAAELGVADAAQPFIDKIKAAEDAMRNGSKEAHGLNFATAGARRELLVLAHEASQGSWKNFGGSLLVLGERTDALSALMNKTALSIGAAVGVLAIATHTVVKAGEELSAYGDQVEQLQQKTGLSTSSIQQWTFATKTVGVESKEATKALADLGDAQNKALHDNKDAAAAFKALGISMEELKSSTPEQLLPRIADAFHESADGASKAAVANELFGASGADLIPLLDRGAKGLDSLNAAARETGAIIGGDTIKQMAALREHMELSHAKMDALTLSAKAQLLPTIINLTEAMSGNVAMKPLLEDFYKGVGFIVKGAASAVATLVVGFQQLAESIATTWTVVGLATQGEFRLAGIAAEKGYENLKRQGDGYVQFMQKLWSDTAPAPHDLGAVGTKQLNFAKGNNAPKHEKPYRDDEATRYLQQLRDKDAAIRADIEATGKKFTEAEKQQAEFLQKIADLKEKKILTADQKSLLARQDEIKAQLAQNVADERRLQLKQDMIKLDERSAQINAQIATYQQSQREQYGRQLGAFGMGAEAEKNAQAVKSIYREYERLQAELTKATPKELIGSDKFLAEQAAIQQGLQQSLRDYQEYYAQLKAKQADWTNGFRAGIADYIDHAQNMAAQTASLVGNLAKGMEDAITQFATTGKFQFKQFAASVIADLARIQARAAMSGLLQMGVSMVGSMFGAGMSGGAGAFDGAGTAAAGSGTVPVSGDLLYGGSMQSPSYGTGVFATHHSGGIAGLEPTAWRTLPTATFSGAPKYHTGGIVGDEVPAVLKRGEGVFTPEQMRNLAPAGGGDGGVNVTVNVTVSDAGTQTETRDVQGQGAQLGKYIAGLVQDGIQNAMRPGGQLWNWKNGRA</sequence>